<evidence type="ECO:0000313" key="2">
    <source>
        <dbReference type="EMBL" id="CAD8112251.1"/>
    </source>
</evidence>
<comment type="caution">
    <text evidence="2">The sequence shown here is derived from an EMBL/GenBank/DDBJ whole genome shotgun (WGS) entry which is preliminary data.</text>
</comment>
<accession>A0A8S1QBQ3</accession>
<gene>
    <name evidence="2" type="ORF">PSON_ATCC_30995.1.T1000101</name>
</gene>
<keyword evidence="1" id="KW-0812">Transmembrane</keyword>
<evidence type="ECO:0008006" key="4">
    <source>
        <dbReference type="Google" id="ProtNLM"/>
    </source>
</evidence>
<organism evidence="2 3">
    <name type="scientific">Paramecium sonneborni</name>
    <dbReference type="NCBI Taxonomy" id="65129"/>
    <lineage>
        <taxon>Eukaryota</taxon>
        <taxon>Sar</taxon>
        <taxon>Alveolata</taxon>
        <taxon>Ciliophora</taxon>
        <taxon>Intramacronucleata</taxon>
        <taxon>Oligohymenophorea</taxon>
        <taxon>Peniculida</taxon>
        <taxon>Parameciidae</taxon>
        <taxon>Paramecium</taxon>
    </lineage>
</organism>
<reference evidence="2" key="1">
    <citation type="submission" date="2021-01" db="EMBL/GenBank/DDBJ databases">
        <authorList>
            <consortium name="Genoscope - CEA"/>
            <person name="William W."/>
        </authorList>
    </citation>
    <scope>NUCLEOTIDE SEQUENCE</scope>
</reference>
<name>A0A8S1QBQ3_9CILI</name>
<evidence type="ECO:0000313" key="3">
    <source>
        <dbReference type="Proteomes" id="UP000692954"/>
    </source>
</evidence>
<feature type="transmembrane region" description="Helical" evidence="1">
    <location>
        <begin position="112"/>
        <end position="133"/>
    </location>
</feature>
<dbReference type="AlphaFoldDB" id="A0A8S1QBQ3"/>
<protein>
    <recommendedName>
        <fullName evidence="4">Transmembrane protein</fullName>
    </recommendedName>
</protein>
<evidence type="ECO:0000256" key="1">
    <source>
        <dbReference type="SAM" id="Phobius"/>
    </source>
</evidence>
<dbReference type="Proteomes" id="UP000692954">
    <property type="component" value="Unassembled WGS sequence"/>
</dbReference>
<dbReference type="EMBL" id="CAJJDN010000100">
    <property type="protein sequence ID" value="CAD8112251.1"/>
    <property type="molecule type" value="Genomic_DNA"/>
</dbReference>
<sequence>MLKPHYNIQCKCDEMKFNQQVQFQMNKFLQIIQVFLVITTPLLNLPQILKLQAQFIIPHYCIEYRGKFQDQNKHKHFDEQCIPFLSIYDIDIKRYVLSTEYITKEHIIGTNFAYISIIFFQFVGKLYSLYLFIQSQNAVSIRNFRMNHDFKFVKQLKRSNNVQKYFDP</sequence>
<keyword evidence="1" id="KW-1133">Transmembrane helix</keyword>
<proteinExistence type="predicted"/>
<keyword evidence="1" id="KW-0472">Membrane</keyword>
<keyword evidence="3" id="KW-1185">Reference proteome</keyword>